<dbReference type="Gene3D" id="3.30.260.10">
    <property type="entry name" value="TCP-1-like chaperonin intermediate domain"/>
    <property type="match status" value="1"/>
</dbReference>
<dbReference type="Gene3D" id="3.50.7.10">
    <property type="entry name" value="GroEL"/>
    <property type="match status" value="1"/>
</dbReference>
<sequence length="525" mass="57266">MERVLKDDAIQEKGERARMASFVGAMAIADLVKTTLGPKGMDKILQSTGRGRSVTVTNDGATILKSLHIDNPAAKVLVDISKVQDDEVGDGTTSVVVLAGELLREAEKLVNMKIHPMTIIAGYRMAAECARNALLKRTMDNKDNTDKFRSDLMNIAMTTLSSKILSQDKEYFAELAVDAVLRLKGSTNLESIQILKKPGGSLKDSFLDEGFILDKKIGLGQPKRIENANILVANTAMDTDKVKIYGARVRVDSMAKVADIEAAEKQKMREKVEKIIGHGINCFVNRQLIYNFPEELFADAGILAVEHADFEGIERLALVTGGDIASTFDNPESVKLGHCKLIEEIMIGEDRLIHFSGVAMGQACTIVLRGASEHVLDEAERSLHDALCVLSQTVTDTRVIYGGGWPEMVMSKEVDELARKTPGKKSHAIDAFSRALQAIPTIIADNAALDSAELISQLRAEHHKVNSTAGIDVISGGLGDMQKRGICEAFKVKQAIVLSATEAAEMILRVDEIITCAPRRREDRM</sequence>
<evidence type="ECO:0000256" key="5">
    <source>
        <dbReference type="ARBA" id="ARBA00022741"/>
    </source>
</evidence>
<dbReference type="FunFam" id="1.10.560.10:FF:000045">
    <property type="entry name" value="T-complex protein 1 subunit eta"/>
    <property type="match status" value="1"/>
</dbReference>
<organism evidence="11 12">
    <name type="scientific">Triticum turgidum subsp. durum</name>
    <name type="common">Durum wheat</name>
    <name type="synonym">Triticum durum</name>
    <dbReference type="NCBI Taxonomy" id="4567"/>
    <lineage>
        <taxon>Eukaryota</taxon>
        <taxon>Viridiplantae</taxon>
        <taxon>Streptophyta</taxon>
        <taxon>Embryophyta</taxon>
        <taxon>Tracheophyta</taxon>
        <taxon>Spermatophyta</taxon>
        <taxon>Magnoliopsida</taxon>
        <taxon>Liliopsida</taxon>
        <taxon>Poales</taxon>
        <taxon>Poaceae</taxon>
        <taxon>BOP clade</taxon>
        <taxon>Pooideae</taxon>
        <taxon>Triticodae</taxon>
        <taxon>Triticeae</taxon>
        <taxon>Triticinae</taxon>
        <taxon>Triticum</taxon>
    </lineage>
</organism>
<gene>
    <name evidence="11" type="ORF">TRITD_4Bv1G150860</name>
</gene>
<dbReference type="GO" id="GO:0016887">
    <property type="term" value="F:ATP hydrolysis activity"/>
    <property type="evidence" value="ECO:0007669"/>
    <property type="project" value="InterPro"/>
</dbReference>
<dbReference type="PROSITE" id="PS00750">
    <property type="entry name" value="TCP1_1"/>
    <property type="match status" value="1"/>
</dbReference>
<name>A0A9R0T755_TRITD</name>
<dbReference type="GO" id="GO:0005832">
    <property type="term" value="C:chaperonin-containing T-complex"/>
    <property type="evidence" value="ECO:0007669"/>
    <property type="project" value="InterPro"/>
</dbReference>
<protein>
    <recommendedName>
        <fullName evidence="3">T-complex protein 1 subunit beta</fullName>
    </recommendedName>
    <alternativeName>
        <fullName evidence="9">CCT-beta</fullName>
    </alternativeName>
</protein>
<dbReference type="CDD" id="cd03336">
    <property type="entry name" value="TCP1_beta"/>
    <property type="match status" value="1"/>
</dbReference>
<dbReference type="InterPro" id="IPR012716">
    <property type="entry name" value="Chap_CCT_beta"/>
</dbReference>
<dbReference type="InterPro" id="IPR027410">
    <property type="entry name" value="TCP-1-like_intermed_sf"/>
</dbReference>
<dbReference type="InterPro" id="IPR017998">
    <property type="entry name" value="Chaperone_TCP-1"/>
</dbReference>
<evidence type="ECO:0000256" key="3">
    <source>
        <dbReference type="ARBA" id="ARBA00018961"/>
    </source>
</evidence>
<keyword evidence="5 10" id="KW-0547">Nucleotide-binding</keyword>
<dbReference type="NCBIfam" id="TIGR02341">
    <property type="entry name" value="chap_CCT_beta"/>
    <property type="match status" value="1"/>
</dbReference>
<dbReference type="InterPro" id="IPR053374">
    <property type="entry name" value="TCP-1_chaperonin"/>
</dbReference>
<dbReference type="PRINTS" id="PR00304">
    <property type="entry name" value="TCOMPLEXTCP1"/>
</dbReference>
<dbReference type="FunFam" id="3.30.260.10:FF:000025">
    <property type="entry name" value="Chaperonin containing TCP1 subunit 2"/>
    <property type="match status" value="1"/>
</dbReference>
<evidence type="ECO:0000256" key="4">
    <source>
        <dbReference type="ARBA" id="ARBA00022490"/>
    </source>
</evidence>
<evidence type="ECO:0000256" key="6">
    <source>
        <dbReference type="ARBA" id="ARBA00022840"/>
    </source>
</evidence>
<keyword evidence="7 10" id="KW-0143">Chaperone</keyword>
<evidence type="ECO:0000256" key="10">
    <source>
        <dbReference type="RuleBase" id="RU004187"/>
    </source>
</evidence>
<keyword evidence="4" id="KW-0963">Cytoplasm</keyword>
<dbReference type="PROSITE" id="PS00751">
    <property type="entry name" value="TCP1_2"/>
    <property type="match status" value="1"/>
</dbReference>
<comment type="function">
    <text evidence="8">Molecular chaperone; assists the folding of proteins upon ATP hydrolysis. Known to play a role, in vitro, in the folding of actin and tubulin.</text>
</comment>
<dbReference type="SUPFAM" id="SSF52029">
    <property type="entry name" value="GroEL apical domain-like"/>
    <property type="match status" value="1"/>
</dbReference>
<evidence type="ECO:0000313" key="12">
    <source>
        <dbReference type="Proteomes" id="UP000324705"/>
    </source>
</evidence>
<dbReference type="PANTHER" id="PTHR11353">
    <property type="entry name" value="CHAPERONIN"/>
    <property type="match status" value="1"/>
</dbReference>
<dbReference type="Gramene" id="TRITD4Bv1G150860.3">
    <property type="protein sequence ID" value="TRITD4Bv1G150860.3"/>
    <property type="gene ID" value="TRITD4Bv1G150860"/>
</dbReference>
<accession>A0A9R0T755</accession>
<evidence type="ECO:0000256" key="7">
    <source>
        <dbReference type="ARBA" id="ARBA00023186"/>
    </source>
</evidence>
<proteinExistence type="inferred from homology"/>
<dbReference type="GO" id="GO:0005524">
    <property type="term" value="F:ATP binding"/>
    <property type="evidence" value="ECO:0007669"/>
    <property type="project" value="UniProtKB-KW"/>
</dbReference>
<dbReference type="PROSITE" id="PS00995">
    <property type="entry name" value="TCP1_3"/>
    <property type="match status" value="1"/>
</dbReference>
<dbReference type="InterPro" id="IPR027413">
    <property type="entry name" value="GROEL-like_equatorial_sf"/>
</dbReference>
<dbReference type="Gene3D" id="1.10.560.10">
    <property type="entry name" value="GroEL-like equatorial domain"/>
    <property type="match status" value="1"/>
</dbReference>
<dbReference type="GO" id="GO:0140662">
    <property type="term" value="F:ATP-dependent protein folding chaperone"/>
    <property type="evidence" value="ECO:0007669"/>
    <property type="project" value="InterPro"/>
</dbReference>
<comment type="subcellular location">
    <subcellularLocation>
        <location evidence="1">Cytoplasm</location>
    </subcellularLocation>
</comment>
<comment type="similarity">
    <text evidence="2 10">Belongs to the TCP-1 chaperonin family.</text>
</comment>
<evidence type="ECO:0000256" key="1">
    <source>
        <dbReference type="ARBA" id="ARBA00004496"/>
    </source>
</evidence>
<dbReference type="InterPro" id="IPR002194">
    <property type="entry name" value="Chaperonin_TCP-1_CS"/>
</dbReference>
<evidence type="ECO:0000313" key="11">
    <source>
        <dbReference type="EMBL" id="VAI08456.1"/>
    </source>
</evidence>
<evidence type="ECO:0000256" key="9">
    <source>
        <dbReference type="ARBA" id="ARBA00033237"/>
    </source>
</evidence>
<keyword evidence="12" id="KW-1185">Reference proteome</keyword>
<dbReference type="SUPFAM" id="SSF54849">
    <property type="entry name" value="GroEL-intermediate domain like"/>
    <property type="match status" value="1"/>
</dbReference>
<dbReference type="FunFam" id="3.50.7.10:FF:000002">
    <property type="entry name" value="T-complex protein 1 subunit beta"/>
    <property type="match status" value="1"/>
</dbReference>
<dbReference type="InterPro" id="IPR027409">
    <property type="entry name" value="GroEL-like_apical_dom_sf"/>
</dbReference>
<dbReference type="Proteomes" id="UP000324705">
    <property type="component" value="Chromosome 4B"/>
</dbReference>
<dbReference type="SUPFAM" id="SSF48592">
    <property type="entry name" value="GroEL equatorial domain-like"/>
    <property type="match status" value="1"/>
</dbReference>
<dbReference type="NCBIfam" id="NF041083">
    <property type="entry name" value="thermosome_beta"/>
    <property type="match status" value="1"/>
</dbReference>
<evidence type="ECO:0000256" key="8">
    <source>
        <dbReference type="ARBA" id="ARBA00024677"/>
    </source>
</evidence>
<dbReference type="GO" id="GO:0051082">
    <property type="term" value="F:unfolded protein binding"/>
    <property type="evidence" value="ECO:0007669"/>
    <property type="project" value="InterPro"/>
</dbReference>
<dbReference type="FunFam" id="1.10.560.10:FF:000017">
    <property type="entry name" value="T-complex protein 1 subunit eta"/>
    <property type="match status" value="1"/>
</dbReference>
<dbReference type="EMBL" id="LT934118">
    <property type="protein sequence ID" value="VAI08456.1"/>
    <property type="molecule type" value="Genomic_DNA"/>
</dbReference>
<keyword evidence="6 10" id="KW-0067">ATP-binding</keyword>
<dbReference type="InterPro" id="IPR002423">
    <property type="entry name" value="Cpn60/GroEL/TCP-1"/>
</dbReference>
<dbReference type="Pfam" id="PF00118">
    <property type="entry name" value="Cpn60_TCP1"/>
    <property type="match status" value="1"/>
</dbReference>
<dbReference type="AlphaFoldDB" id="A0A9R0T755"/>
<reference evidence="11 12" key="1">
    <citation type="submission" date="2017-09" db="EMBL/GenBank/DDBJ databases">
        <authorList>
            <consortium name="International Durum Wheat Genome Sequencing Consortium (IDWGSC)"/>
            <person name="Milanesi L."/>
        </authorList>
    </citation>
    <scope>NUCLEOTIDE SEQUENCE [LARGE SCALE GENOMIC DNA]</scope>
    <source>
        <strain evidence="12">cv. Svevo</strain>
    </source>
</reference>
<evidence type="ECO:0000256" key="2">
    <source>
        <dbReference type="ARBA" id="ARBA00008020"/>
    </source>
</evidence>